<feature type="region of interest" description="Disordered" evidence="1">
    <location>
        <begin position="450"/>
        <end position="475"/>
    </location>
</feature>
<feature type="compositionally biased region" description="Polar residues" evidence="1">
    <location>
        <begin position="531"/>
        <end position="547"/>
    </location>
</feature>
<accession>R4TGC8</accession>
<reference evidence="2 3" key="1">
    <citation type="submission" date="2012-12" db="EMBL/GenBank/DDBJ databases">
        <authorList>
            <person name="Sencilo A."/>
            <person name="Jacobs-Sera D."/>
            <person name="Russell D.A."/>
            <person name="Ko C."/>
            <person name="Atanasova N."/>
            <person name="Osterlund E."/>
            <person name="Oksanen H.M."/>
            <person name="Bamford D.H."/>
            <person name="Hatfull G.F."/>
            <person name="Roine E."/>
            <person name="Hendrix R.W."/>
        </authorList>
    </citation>
    <scope>NUCLEOTIDE SEQUENCE [LARGE SCALE GENOMIC DNA]</scope>
</reference>
<keyword evidence="3" id="KW-1185">Reference proteome</keyword>
<protein>
    <recommendedName>
        <fullName evidence="4">Concanavalin A-like lectin/glucanases superfamily protein</fullName>
    </recommendedName>
</protein>
<dbReference type="Proteomes" id="UP000203449">
    <property type="component" value="Segment"/>
</dbReference>
<evidence type="ECO:0008006" key="4">
    <source>
        <dbReference type="Google" id="ProtNLM"/>
    </source>
</evidence>
<dbReference type="Gene3D" id="2.60.120.200">
    <property type="match status" value="1"/>
</dbReference>
<dbReference type="KEGG" id="vg:16194251"/>
<evidence type="ECO:0000256" key="1">
    <source>
        <dbReference type="SAM" id="MobiDB-lite"/>
    </source>
</evidence>
<dbReference type="SUPFAM" id="SSF49899">
    <property type="entry name" value="Concanavalin A-like lectins/glucanases"/>
    <property type="match status" value="1"/>
</dbReference>
<feature type="region of interest" description="Disordered" evidence="1">
    <location>
        <begin position="531"/>
        <end position="550"/>
    </location>
</feature>
<sequence>MAYSLTVAGYTFENPPEEYRKLARLSNSPQTAFNRRSTAFFQSDSQDLQLQVEGTLALDPPLGEPSDDLDELERLQEIAIEGGEVEVEFDPFFSGNAVIEDDPFRQSDGESSYQFTFSVNSEDTDDTAYPSHSTPDTGNTFELGDLDLGYDPSEVSQNYERQTEKVKRLQGIARTVDTEGLIPKVTISGLIDGGGQAELWDKARQNTLAYLNAEFQNGWVLMDTLSIRNAPEAPDYLTGLFRYDLDILVVMDPASGIGEVSKYVDQEVKDSTEYVSNCDEDGVLERLGDDTEAYPYALDFRVSGGTGKLNGEYLEWQEDYGTLDQSTTNYIWVEDPDGNGYGQVNTGTSGFPGNSVPLYEVDTSTSSVDAIRDQRVCLTGSRLEPEDLGDLNFLSDLSVDDRLDFERVMALPPDQMAVSDPIERWLGLADLTETLSVAEGPLDARAIQSLPTESPSLDDGVSATGGGGGVESDESISWGEASDWDAATSEQGVVHDSFGDLPGSGTIQLGFPANIEGHTVGAYFPLDEDSGSTASDATGNGNDATYNGPTLGTTGLLDTTAPRFNENNSDYLQIPHSSDVSFDGAFTIIFWLYEEGITKYPRVLWKDAFPNSNTPDKNYGFYWHTGDNFYAFGDGNASVTWDTSRKSNEWRMWALRLDPGSRDVRDIWTNGSVVASQTGVQAPPTNTNDVYVMAGENSRYMGGKLENLYFVDGYVPDSTLQDLYDATSSGYLTSAQKTFSSSTEPDLEALSYALNGQAIDVDVVGSPGTAAEESHTVTLDGSSSYTITWQDSHDTFHIRPNLSTTDVTTTPNISAADLTGEVITGDDSDQNPNTAWEILGSRYDTSGNEYEGGGVISRYGG</sequence>
<proteinExistence type="predicted"/>
<feature type="region of interest" description="Disordered" evidence="1">
    <location>
        <begin position="122"/>
        <end position="142"/>
    </location>
</feature>
<organism evidence="2 3">
    <name type="scientific">Haloarcula hispanica tailed virus 1</name>
    <dbReference type="NCBI Taxonomy" id="1273750"/>
    <lineage>
        <taxon>Viruses</taxon>
        <taxon>Duplodnaviria</taxon>
        <taxon>Heunggongvirae</taxon>
        <taxon>Uroviricota</taxon>
        <taxon>Caudoviricetes</taxon>
        <taxon>Madisaviridae</taxon>
        <taxon>Clampvirus</taxon>
        <taxon>Clampvirus italiense</taxon>
        <taxon>Clampvirus HHTV1</taxon>
    </lineage>
</organism>
<evidence type="ECO:0000313" key="3">
    <source>
        <dbReference type="Proteomes" id="UP000203449"/>
    </source>
</evidence>
<evidence type="ECO:0000313" key="2">
    <source>
        <dbReference type="EMBL" id="AGM11291.1"/>
    </source>
</evidence>
<gene>
    <name evidence="2" type="primary">36</name>
    <name evidence="2" type="ORF">HHTV1_36</name>
</gene>
<dbReference type="RefSeq" id="YP_008058726.1">
    <property type="nucleotide sequence ID" value="NC_021322.1"/>
</dbReference>
<dbReference type="InterPro" id="IPR013320">
    <property type="entry name" value="ConA-like_dom_sf"/>
</dbReference>
<dbReference type="EMBL" id="KC292025">
    <property type="protein sequence ID" value="AGM11291.1"/>
    <property type="molecule type" value="Genomic_DNA"/>
</dbReference>
<dbReference type="OrthoDB" id="20860at10239"/>
<dbReference type="GeneID" id="16194251"/>
<name>R4TGC8_9CAUD</name>
<feature type="compositionally biased region" description="Polar residues" evidence="1">
    <location>
        <begin position="130"/>
        <end position="140"/>
    </location>
</feature>